<organism evidence="2 3">
    <name type="scientific">Rangifer tarandus platyrhynchus</name>
    <name type="common">Svalbard reindeer</name>
    <dbReference type="NCBI Taxonomy" id="3082113"/>
    <lineage>
        <taxon>Eukaryota</taxon>
        <taxon>Metazoa</taxon>
        <taxon>Chordata</taxon>
        <taxon>Craniata</taxon>
        <taxon>Vertebrata</taxon>
        <taxon>Euteleostomi</taxon>
        <taxon>Mammalia</taxon>
        <taxon>Eutheria</taxon>
        <taxon>Laurasiatheria</taxon>
        <taxon>Artiodactyla</taxon>
        <taxon>Ruminantia</taxon>
        <taxon>Pecora</taxon>
        <taxon>Cervidae</taxon>
        <taxon>Odocoileinae</taxon>
        <taxon>Rangifer</taxon>
    </lineage>
</organism>
<gene>
    <name evidence="2" type="ORF">MRATA1EN1_LOCUS19743</name>
</gene>
<evidence type="ECO:0000313" key="3">
    <source>
        <dbReference type="Proteomes" id="UP001176941"/>
    </source>
</evidence>
<dbReference type="Proteomes" id="UP001176941">
    <property type="component" value="Chromosome 3"/>
</dbReference>
<reference evidence="2" key="1">
    <citation type="submission" date="2023-04" db="EMBL/GenBank/DDBJ databases">
        <authorList>
            <consortium name="ELIXIR-Norway"/>
        </authorList>
    </citation>
    <scope>NUCLEOTIDE SEQUENCE [LARGE SCALE GENOMIC DNA]</scope>
</reference>
<evidence type="ECO:0000256" key="1">
    <source>
        <dbReference type="SAM" id="MobiDB-lite"/>
    </source>
</evidence>
<accession>A0ABN8ZCQ0</accession>
<keyword evidence="3" id="KW-1185">Reference proteome</keyword>
<evidence type="ECO:0000313" key="2">
    <source>
        <dbReference type="EMBL" id="CAI9170781.1"/>
    </source>
</evidence>
<feature type="compositionally biased region" description="Basic and acidic residues" evidence="1">
    <location>
        <begin position="62"/>
        <end position="71"/>
    </location>
</feature>
<name>A0ABN8ZCQ0_RANTA</name>
<feature type="region of interest" description="Disordered" evidence="1">
    <location>
        <begin position="51"/>
        <end position="84"/>
    </location>
</feature>
<sequence>MKPPGTAPRLPESGFLPVYVQRLGNSTLDTAVADTAPGLRLRSRCWERDKLGSEADPGATCRPERLSERSVKARNGFPIPDLPN</sequence>
<dbReference type="EMBL" id="OX459939">
    <property type="protein sequence ID" value="CAI9170781.1"/>
    <property type="molecule type" value="Genomic_DNA"/>
</dbReference>
<proteinExistence type="predicted"/>
<protein>
    <submittedName>
        <fullName evidence="2">Uncharacterized protein</fullName>
    </submittedName>
</protein>